<name>A0A7S1ENW9_9CHLO</name>
<comment type="catalytic activity">
    <reaction evidence="13">
        <text>L-threonyl-[protein] + ATP = O-phospho-L-threonyl-[protein] + ADP + H(+)</text>
        <dbReference type="Rhea" id="RHEA:46608"/>
        <dbReference type="Rhea" id="RHEA-COMP:11060"/>
        <dbReference type="Rhea" id="RHEA-COMP:11605"/>
        <dbReference type="ChEBI" id="CHEBI:15378"/>
        <dbReference type="ChEBI" id="CHEBI:30013"/>
        <dbReference type="ChEBI" id="CHEBI:30616"/>
        <dbReference type="ChEBI" id="CHEBI:61977"/>
        <dbReference type="ChEBI" id="CHEBI:456216"/>
        <dbReference type="EC" id="2.7.11.12"/>
    </reaction>
</comment>
<dbReference type="InterPro" id="IPR002912">
    <property type="entry name" value="ACT_dom"/>
</dbReference>
<evidence type="ECO:0000256" key="9">
    <source>
        <dbReference type="ARBA" id="ARBA00022840"/>
    </source>
</evidence>
<keyword evidence="7" id="KW-0547">Nucleotide-binding</keyword>
<dbReference type="PROSITE" id="PS00108">
    <property type="entry name" value="PROTEIN_KINASE_ST"/>
    <property type="match status" value="1"/>
</dbReference>
<evidence type="ECO:0000259" key="19">
    <source>
        <dbReference type="PROSITE" id="PS51671"/>
    </source>
</evidence>
<keyword evidence="9" id="KW-0067">ATP-binding</keyword>
<dbReference type="GO" id="GO:0004692">
    <property type="term" value="F:cGMP-dependent protein kinase activity"/>
    <property type="evidence" value="ECO:0007669"/>
    <property type="project" value="UniProtKB-EC"/>
</dbReference>
<dbReference type="Gene3D" id="3.30.200.20">
    <property type="entry name" value="Phosphorylase Kinase, domain 1"/>
    <property type="match status" value="1"/>
</dbReference>
<feature type="domain" description="Protein kinase" evidence="16">
    <location>
        <begin position="765"/>
        <end position="1024"/>
    </location>
</feature>
<keyword evidence="10" id="KW-0460">Magnesium</keyword>
<comment type="catalytic activity">
    <reaction evidence="14">
        <text>L-seryl-[protein] + ATP = O-phospho-L-seryl-[protein] + ADP + H(+)</text>
        <dbReference type="Rhea" id="RHEA:17989"/>
        <dbReference type="Rhea" id="RHEA-COMP:9863"/>
        <dbReference type="Rhea" id="RHEA-COMP:11604"/>
        <dbReference type="ChEBI" id="CHEBI:15378"/>
        <dbReference type="ChEBI" id="CHEBI:29999"/>
        <dbReference type="ChEBI" id="CHEBI:30616"/>
        <dbReference type="ChEBI" id="CHEBI:83421"/>
        <dbReference type="ChEBI" id="CHEBI:456216"/>
        <dbReference type="EC" id="2.7.11.12"/>
    </reaction>
</comment>
<keyword evidence="5" id="KW-0140">cGMP</keyword>
<dbReference type="CDD" id="cd04873">
    <property type="entry name" value="ACT_UUR-ACR-like"/>
    <property type="match status" value="1"/>
</dbReference>
<dbReference type="Gene3D" id="1.10.510.10">
    <property type="entry name" value="Transferase(Phosphotransferase) domain 1"/>
    <property type="match status" value="1"/>
</dbReference>
<proteinExistence type="inferred from homology"/>
<evidence type="ECO:0000256" key="10">
    <source>
        <dbReference type="ARBA" id="ARBA00022842"/>
    </source>
</evidence>
<dbReference type="SMART" id="SM00100">
    <property type="entry name" value="cNMP"/>
    <property type="match status" value="2"/>
</dbReference>
<dbReference type="EC" id="2.7.11.12" evidence="3"/>
<feature type="region of interest" description="Disordered" evidence="15">
    <location>
        <begin position="581"/>
        <end position="609"/>
    </location>
</feature>
<protein>
    <recommendedName>
        <fullName evidence="12">cGMP-dependent protein kinase</fullName>
        <ecNumber evidence="3">2.7.11.12</ecNumber>
    </recommendedName>
</protein>
<evidence type="ECO:0000256" key="12">
    <source>
        <dbReference type="ARBA" id="ARBA00024113"/>
    </source>
</evidence>
<keyword evidence="8" id="KW-0418">Kinase</keyword>
<dbReference type="PANTHER" id="PTHR24353:SF37">
    <property type="entry name" value="CAMP-DEPENDENT PROTEIN KINASE CATALYTIC SUBUNIT PRKX"/>
    <property type="match status" value="1"/>
</dbReference>
<evidence type="ECO:0000256" key="7">
    <source>
        <dbReference type="ARBA" id="ARBA00022741"/>
    </source>
</evidence>
<dbReference type="GO" id="GO:0030553">
    <property type="term" value="F:cGMP binding"/>
    <property type="evidence" value="ECO:0007669"/>
    <property type="project" value="UniProtKB-KW"/>
</dbReference>
<dbReference type="SUPFAM" id="SSF51206">
    <property type="entry name" value="cAMP-binding domain-like"/>
    <property type="match status" value="2"/>
</dbReference>
<evidence type="ECO:0000256" key="4">
    <source>
        <dbReference type="ARBA" id="ARBA00022527"/>
    </source>
</evidence>
<dbReference type="SMART" id="SM00220">
    <property type="entry name" value="S_TKc"/>
    <property type="match status" value="1"/>
</dbReference>
<evidence type="ECO:0000256" key="14">
    <source>
        <dbReference type="ARBA" id="ARBA00047462"/>
    </source>
</evidence>
<accession>A0A7S1ENW9</accession>
<feature type="region of interest" description="Disordered" evidence="15">
    <location>
        <begin position="166"/>
        <end position="188"/>
    </location>
</feature>
<dbReference type="Gene3D" id="2.60.120.10">
    <property type="entry name" value="Jelly Rolls"/>
    <property type="match status" value="2"/>
</dbReference>
<feature type="domain" description="Cyclic nucleotide-binding" evidence="17">
    <location>
        <begin position="471"/>
        <end position="576"/>
    </location>
</feature>
<evidence type="ECO:0000256" key="15">
    <source>
        <dbReference type="SAM" id="MobiDB-lite"/>
    </source>
</evidence>
<dbReference type="Pfam" id="PF00027">
    <property type="entry name" value="cNMP_binding"/>
    <property type="match status" value="2"/>
</dbReference>
<reference evidence="20" key="1">
    <citation type="submission" date="2021-01" db="EMBL/GenBank/DDBJ databases">
        <authorList>
            <person name="Corre E."/>
            <person name="Pelletier E."/>
            <person name="Niang G."/>
            <person name="Scheremetjew M."/>
            <person name="Finn R."/>
            <person name="Kale V."/>
            <person name="Holt S."/>
            <person name="Cochrane G."/>
            <person name="Meng A."/>
            <person name="Brown T."/>
            <person name="Cohen L."/>
        </authorList>
    </citation>
    <scope>NUCLEOTIDE SEQUENCE</scope>
    <source>
        <strain evidence="20">Clade-D-RCC1621</strain>
    </source>
</reference>
<evidence type="ECO:0000259" key="16">
    <source>
        <dbReference type="PROSITE" id="PS50011"/>
    </source>
</evidence>
<dbReference type="Pfam" id="PF00069">
    <property type="entry name" value="Pkinase"/>
    <property type="match status" value="1"/>
</dbReference>
<dbReference type="InterPro" id="IPR018490">
    <property type="entry name" value="cNMP-bd_dom_sf"/>
</dbReference>
<dbReference type="GO" id="GO:0005524">
    <property type="term" value="F:ATP binding"/>
    <property type="evidence" value="ECO:0007669"/>
    <property type="project" value="UniProtKB-KW"/>
</dbReference>
<dbReference type="InterPro" id="IPR008271">
    <property type="entry name" value="Ser/Thr_kinase_AS"/>
</dbReference>
<dbReference type="EMBL" id="HBFO01008327">
    <property type="protein sequence ID" value="CAD8814789.1"/>
    <property type="molecule type" value="Transcribed_RNA"/>
</dbReference>
<sequence length="1080" mass="117213">MGLLTKFLSRVKTSSSRPSTSSSTGTAVDADADADAASLALELDRASQLPPPLADVVVTNNTNEHHTFVRIECADRIGLLSEIATYLTEMSINVVQADVVRDSRRVSYALYTCEEESRCKLSEEQCSQAREDLRAIVEARASAASVPRVGAIGDALAVVREDEPSDAASLKTRGDARPTTTTNSSRGAFEEERDGMFDSVELSFHGGVMFNNEVVANATELRMQVLDRPGLMADFCKACVARDVSVIRGNLFTVGDMVENCFLLLDMRTNGKVSEKDLAEIKAVMMSRRHRRAISQRMSIPRDADFVPTEQELPGAGDLSGNTQYIDQTTPAQSWEIEMFSAALRTIPAVRHAGLAGLLVEALSRSTTRLVFPAGVTVMQVGEGADTFYVVVDGKLKVESPDAVAKSNRLKPGDAWGEEVLTESTPSTAKLVAEEESVLLGITRKVFATVIRDVMSAARKAAYDAIASCVVFKPFDASSLEALSELLVQRGRRAYRAGEVIYREGMQVKMFLVVDGIVERTIKNANGTTSANRIPSGGYFGENVLIGQTELKGVFIAITDVVILTCTQNFVQTVVGADSVELGGGDVSPPRESNRAVRIPGSRSRGSTNALHSLSVSAVTSVPNLLLSGSYSPNAPSTPTASTSTTRIDADSLAASSSLTNVTRSGSHSTVHQSASKSERPPTSPKFPMFKAKSPPTTSSHGALSTLTEENRRQPATSALSPTLATRSSASELKSSPSMPPPQTQAQALVGDDELVSQSKSLGEFDVVSVLGRGMVGLVLRAKHKKTGKVCAIKTMPKSAVVENGEQEHCVGERRALQELRHAPFVCNLFASFQDPWALYLVVEDCIGDMFDLFNKSGLPGIGQVKVYTAQVLLGLEYIHNAGYVYRDMKPENLLLRSDGSITIGDFGFAKKLEKGQRAYTICGTPDYLAPELILHQGCTRAADIWAFGILVFEMIAGFPPFRDRQRRELYKRIVRADFAEVPIPRRMDDDAHDLLTQIFVRDEALRLGIRAPGVNAIKRHPWYASLDWDAVLSGRLRPLHFLPDHLSRDDVSTIRDANGRFVWMNEPPGDFSADVFAGF</sequence>
<evidence type="ECO:0000256" key="11">
    <source>
        <dbReference type="ARBA" id="ARBA00022992"/>
    </source>
</evidence>
<feature type="compositionally biased region" description="Polar residues" evidence="15">
    <location>
        <begin position="660"/>
        <end position="676"/>
    </location>
</feature>
<dbReference type="InterPro" id="IPR045865">
    <property type="entry name" value="ACT-like_dom_sf"/>
</dbReference>
<evidence type="ECO:0000256" key="8">
    <source>
        <dbReference type="ARBA" id="ARBA00022777"/>
    </source>
</evidence>
<keyword evidence="6" id="KW-0808">Transferase</keyword>
<feature type="domain" description="ACT" evidence="19">
    <location>
        <begin position="68"/>
        <end position="151"/>
    </location>
</feature>
<feature type="domain" description="Cyclic nucleotide-binding" evidence="17">
    <location>
        <begin position="359"/>
        <end position="468"/>
    </location>
</feature>
<dbReference type="AlphaFoldDB" id="A0A7S1ENW9"/>
<dbReference type="GO" id="GO:0004691">
    <property type="term" value="F:cAMP-dependent protein kinase activity"/>
    <property type="evidence" value="ECO:0007669"/>
    <property type="project" value="TreeGrafter"/>
</dbReference>
<dbReference type="SUPFAM" id="SSF55021">
    <property type="entry name" value="ACT-like"/>
    <property type="match status" value="1"/>
</dbReference>
<evidence type="ECO:0000259" key="18">
    <source>
        <dbReference type="PROSITE" id="PS51285"/>
    </source>
</evidence>
<comment type="cofactor">
    <cofactor evidence="1">
        <name>Mg(2+)</name>
        <dbReference type="ChEBI" id="CHEBI:18420"/>
    </cofactor>
</comment>
<evidence type="ECO:0000256" key="3">
    <source>
        <dbReference type="ARBA" id="ARBA00012428"/>
    </source>
</evidence>
<dbReference type="CDD" id="cd00038">
    <property type="entry name" value="CAP_ED"/>
    <property type="match status" value="2"/>
</dbReference>
<evidence type="ECO:0000256" key="6">
    <source>
        <dbReference type="ARBA" id="ARBA00022679"/>
    </source>
</evidence>
<feature type="compositionally biased region" description="Polar residues" evidence="15">
    <location>
        <begin position="695"/>
        <end position="737"/>
    </location>
</feature>
<evidence type="ECO:0000313" key="20">
    <source>
        <dbReference type="EMBL" id="CAD8814789.1"/>
    </source>
</evidence>
<gene>
    <name evidence="20" type="ORF">OMED0930_LOCUS5906</name>
</gene>
<dbReference type="InterPro" id="IPR011009">
    <property type="entry name" value="Kinase-like_dom_sf"/>
</dbReference>
<evidence type="ECO:0000256" key="13">
    <source>
        <dbReference type="ARBA" id="ARBA00047298"/>
    </source>
</evidence>
<evidence type="ECO:0000256" key="2">
    <source>
        <dbReference type="ARBA" id="ARBA00006352"/>
    </source>
</evidence>
<feature type="region of interest" description="Disordered" evidence="15">
    <location>
        <begin position="657"/>
        <end position="745"/>
    </location>
</feature>
<dbReference type="InterPro" id="IPR014710">
    <property type="entry name" value="RmlC-like_jellyroll"/>
</dbReference>
<dbReference type="InterPro" id="IPR000595">
    <property type="entry name" value="cNMP-bd_dom"/>
</dbReference>
<dbReference type="PROSITE" id="PS51285">
    <property type="entry name" value="AGC_KINASE_CTER"/>
    <property type="match status" value="1"/>
</dbReference>
<dbReference type="SUPFAM" id="SSF56112">
    <property type="entry name" value="Protein kinase-like (PK-like)"/>
    <property type="match status" value="1"/>
</dbReference>
<dbReference type="PROSITE" id="PS50042">
    <property type="entry name" value="CNMP_BINDING_3"/>
    <property type="match status" value="2"/>
</dbReference>
<dbReference type="PROSITE" id="PS50011">
    <property type="entry name" value="PROTEIN_KINASE_DOM"/>
    <property type="match status" value="1"/>
</dbReference>
<evidence type="ECO:0000256" key="5">
    <source>
        <dbReference type="ARBA" id="ARBA00022535"/>
    </source>
</evidence>
<comment type="similarity">
    <text evidence="2">Belongs to the protein kinase superfamily. AGC Ser/Thr protein kinase family. cGMP subfamily.</text>
</comment>
<keyword evidence="4" id="KW-0723">Serine/threonine-protein kinase</keyword>
<keyword evidence="11" id="KW-0142">cGMP-binding</keyword>
<dbReference type="PROSITE" id="PS51671">
    <property type="entry name" value="ACT"/>
    <property type="match status" value="1"/>
</dbReference>
<dbReference type="InterPro" id="IPR000719">
    <property type="entry name" value="Prot_kinase_dom"/>
</dbReference>
<organism evidence="20">
    <name type="scientific">Ostreococcus mediterraneus</name>
    <dbReference type="NCBI Taxonomy" id="1486918"/>
    <lineage>
        <taxon>Eukaryota</taxon>
        <taxon>Viridiplantae</taxon>
        <taxon>Chlorophyta</taxon>
        <taxon>Mamiellophyceae</taxon>
        <taxon>Mamiellales</taxon>
        <taxon>Bathycoccaceae</taxon>
        <taxon>Ostreococcus</taxon>
    </lineage>
</organism>
<dbReference type="InterPro" id="IPR000961">
    <property type="entry name" value="AGC-kinase_C"/>
</dbReference>
<evidence type="ECO:0000259" key="17">
    <source>
        <dbReference type="PROSITE" id="PS50042"/>
    </source>
</evidence>
<dbReference type="PANTHER" id="PTHR24353">
    <property type="entry name" value="CYCLIC NUCLEOTIDE-DEPENDENT PROTEIN KINASE"/>
    <property type="match status" value="1"/>
</dbReference>
<evidence type="ECO:0000256" key="1">
    <source>
        <dbReference type="ARBA" id="ARBA00001946"/>
    </source>
</evidence>
<feature type="domain" description="AGC-kinase C-terminal" evidence="18">
    <location>
        <begin position="1025"/>
        <end position="1080"/>
    </location>
</feature>
<dbReference type="GO" id="GO:0005952">
    <property type="term" value="C:cAMP-dependent protein kinase complex"/>
    <property type="evidence" value="ECO:0007669"/>
    <property type="project" value="TreeGrafter"/>
</dbReference>